<evidence type="ECO:0000256" key="2">
    <source>
        <dbReference type="ARBA" id="ARBA00022475"/>
    </source>
</evidence>
<evidence type="ECO:0000256" key="6">
    <source>
        <dbReference type="SAM" id="Phobius"/>
    </source>
</evidence>
<keyword evidence="5 6" id="KW-0472">Membrane</keyword>
<dbReference type="Pfam" id="PF04277">
    <property type="entry name" value="OAD_gamma"/>
    <property type="match status" value="1"/>
</dbReference>
<dbReference type="Proteomes" id="UP000184404">
    <property type="component" value="Unassembled WGS sequence"/>
</dbReference>
<comment type="subcellular location">
    <subcellularLocation>
        <location evidence="1">Cell membrane</location>
    </subcellularLocation>
</comment>
<evidence type="ECO:0000256" key="3">
    <source>
        <dbReference type="ARBA" id="ARBA00022692"/>
    </source>
</evidence>
<accession>A0A1M4ZYA0</accession>
<sequence>MGHPVTTNPFIIMLINMTIVFAVLMGLSAMIRLIHIADPTKESK</sequence>
<evidence type="ECO:0000256" key="5">
    <source>
        <dbReference type="ARBA" id="ARBA00023136"/>
    </source>
</evidence>
<evidence type="ECO:0000313" key="8">
    <source>
        <dbReference type="Proteomes" id="UP000184404"/>
    </source>
</evidence>
<evidence type="ECO:0000313" key="7">
    <source>
        <dbReference type="EMBL" id="SHF23030.1"/>
    </source>
</evidence>
<dbReference type="InterPro" id="IPR005899">
    <property type="entry name" value="Na_pump_deCOase"/>
</dbReference>
<organism evidence="7 8">
    <name type="scientific">Schwartzia succinivorans DSM 10502</name>
    <dbReference type="NCBI Taxonomy" id="1123243"/>
    <lineage>
        <taxon>Bacteria</taxon>
        <taxon>Bacillati</taxon>
        <taxon>Bacillota</taxon>
        <taxon>Negativicutes</taxon>
        <taxon>Selenomonadales</taxon>
        <taxon>Selenomonadaceae</taxon>
        <taxon>Schwartzia</taxon>
    </lineage>
</organism>
<feature type="transmembrane region" description="Helical" evidence="6">
    <location>
        <begin position="12"/>
        <end position="34"/>
    </location>
</feature>
<keyword evidence="8" id="KW-1185">Reference proteome</keyword>
<evidence type="ECO:0000256" key="4">
    <source>
        <dbReference type="ARBA" id="ARBA00022989"/>
    </source>
</evidence>
<dbReference type="EMBL" id="FQUG01000009">
    <property type="protein sequence ID" value="SHF23030.1"/>
    <property type="molecule type" value="Genomic_DNA"/>
</dbReference>
<evidence type="ECO:0000256" key="1">
    <source>
        <dbReference type="ARBA" id="ARBA00004236"/>
    </source>
</evidence>
<dbReference type="AlphaFoldDB" id="A0A1M4ZYA0"/>
<reference evidence="7 8" key="1">
    <citation type="submission" date="2016-11" db="EMBL/GenBank/DDBJ databases">
        <authorList>
            <person name="Jaros S."/>
            <person name="Januszkiewicz K."/>
            <person name="Wedrychowicz H."/>
        </authorList>
    </citation>
    <scope>NUCLEOTIDE SEQUENCE [LARGE SCALE GENOMIC DNA]</scope>
    <source>
        <strain evidence="7 8">DSM 10502</strain>
    </source>
</reference>
<dbReference type="RefSeq" id="WP_072936272.1">
    <property type="nucleotide sequence ID" value="NZ_FQUG01000009.1"/>
</dbReference>
<dbReference type="STRING" id="1123243.SAMN02745190_02164"/>
<gene>
    <name evidence="7" type="ORF">SAMN02745190_02164</name>
</gene>
<name>A0A1M4ZYA0_9FIRM</name>
<proteinExistence type="predicted"/>
<keyword evidence="4 6" id="KW-1133">Transmembrane helix</keyword>
<keyword evidence="2" id="KW-1003">Cell membrane</keyword>
<keyword evidence="3 6" id="KW-0812">Transmembrane</keyword>
<protein>
    <submittedName>
        <fullName evidence="7">Oxaloacetate decarboxylase, gamma chain</fullName>
    </submittedName>
</protein>